<feature type="compositionally biased region" description="Polar residues" evidence="1">
    <location>
        <begin position="122"/>
        <end position="138"/>
    </location>
</feature>
<name>A0ABR3FUN3_9AGAR</name>
<feature type="compositionally biased region" description="Low complexity" evidence="1">
    <location>
        <begin position="1"/>
        <end position="15"/>
    </location>
</feature>
<reference evidence="3 4" key="1">
    <citation type="submission" date="2024-02" db="EMBL/GenBank/DDBJ databases">
        <title>A draft genome for the cacao thread blight pathogen Marasmius crinis-equi.</title>
        <authorList>
            <person name="Cohen S.P."/>
            <person name="Baruah I.K."/>
            <person name="Amoako-Attah I."/>
            <person name="Bukari Y."/>
            <person name="Meinhardt L.W."/>
            <person name="Bailey B.A."/>
        </authorList>
    </citation>
    <scope>NUCLEOTIDE SEQUENCE [LARGE SCALE GENOMIC DNA]</scope>
    <source>
        <strain evidence="3 4">GH-76</strain>
    </source>
</reference>
<dbReference type="Proteomes" id="UP001465976">
    <property type="component" value="Unassembled WGS sequence"/>
</dbReference>
<protein>
    <recommendedName>
        <fullName evidence="2">SUZ domain-containing protein</fullName>
    </recommendedName>
</protein>
<evidence type="ECO:0000313" key="4">
    <source>
        <dbReference type="Proteomes" id="UP001465976"/>
    </source>
</evidence>
<feature type="compositionally biased region" description="Acidic residues" evidence="1">
    <location>
        <begin position="40"/>
        <end position="52"/>
    </location>
</feature>
<feature type="domain" description="SUZ" evidence="2">
    <location>
        <begin position="87"/>
        <end position="159"/>
    </location>
</feature>
<comment type="caution">
    <text evidence="3">The sequence shown here is derived from an EMBL/GenBank/DDBJ whole genome shotgun (WGS) entry which is preliminary data.</text>
</comment>
<organism evidence="3 4">
    <name type="scientific">Marasmius crinis-equi</name>
    <dbReference type="NCBI Taxonomy" id="585013"/>
    <lineage>
        <taxon>Eukaryota</taxon>
        <taxon>Fungi</taxon>
        <taxon>Dikarya</taxon>
        <taxon>Basidiomycota</taxon>
        <taxon>Agaricomycotina</taxon>
        <taxon>Agaricomycetes</taxon>
        <taxon>Agaricomycetidae</taxon>
        <taxon>Agaricales</taxon>
        <taxon>Marasmiineae</taxon>
        <taxon>Marasmiaceae</taxon>
        <taxon>Marasmius</taxon>
    </lineage>
</organism>
<feature type="region of interest" description="Disordered" evidence="1">
    <location>
        <begin position="85"/>
        <end position="208"/>
    </location>
</feature>
<dbReference type="EMBL" id="JBAHYK010000068">
    <property type="protein sequence ID" value="KAL0579181.1"/>
    <property type="molecule type" value="Genomic_DNA"/>
</dbReference>
<keyword evidence="4" id="KW-1185">Reference proteome</keyword>
<feature type="compositionally biased region" description="Basic and acidic residues" evidence="1">
    <location>
        <begin position="139"/>
        <end position="154"/>
    </location>
</feature>
<accession>A0ABR3FUN3</accession>
<dbReference type="Pfam" id="PF12752">
    <property type="entry name" value="SUZ"/>
    <property type="match status" value="1"/>
</dbReference>
<sequence length="208" mass="22354">MVAAAVASSSDPASDWGQPESSTTQRHAPSKKSNAVVRDDWEDDDDDEEEAPSDEKNKQIWEEAYVPEFCISSIVLRALPFRDTKAPAPMPLFSPSSSRSTTSPPPPAAFQPALKILKRPTNAVTNTESRTPSPASSETLKEREARYQEARNRIFGEGSASSTDIEAKKPTGIARNPHGPDSPANVGEGGQAGFAKRRAQAPPQSPSK</sequence>
<evidence type="ECO:0000256" key="1">
    <source>
        <dbReference type="SAM" id="MobiDB-lite"/>
    </source>
</evidence>
<feature type="region of interest" description="Disordered" evidence="1">
    <location>
        <begin position="1"/>
        <end position="60"/>
    </location>
</feature>
<evidence type="ECO:0000259" key="2">
    <source>
        <dbReference type="PROSITE" id="PS51673"/>
    </source>
</evidence>
<gene>
    <name evidence="3" type="ORF">V5O48_002803</name>
</gene>
<proteinExistence type="predicted"/>
<evidence type="ECO:0000313" key="3">
    <source>
        <dbReference type="EMBL" id="KAL0579181.1"/>
    </source>
</evidence>
<dbReference type="PROSITE" id="PS51673">
    <property type="entry name" value="SUZ"/>
    <property type="match status" value="1"/>
</dbReference>
<dbReference type="InterPro" id="IPR024771">
    <property type="entry name" value="SUZ"/>
</dbReference>
<feature type="compositionally biased region" description="Polar residues" evidence="1">
    <location>
        <begin position="19"/>
        <end position="33"/>
    </location>
</feature>